<feature type="region of interest" description="Disordered" evidence="1">
    <location>
        <begin position="17"/>
        <end position="68"/>
    </location>
</feature>
<feature type="region of interest" description="Disordered" evidence="1">
    <location>
        <begin position="108"/>
        <end position="134"/>
    </location>
</feature>
<feature type="compositionally biased region" description="Basic residues" evidence="1">
    <location>
        <begin position="113"/>
        <end position="125"/>
    </location>
</feature>
<dbReference type="AlphaFoldDB" id="A0A0D2M8Z8"/>
<proteinExistence type="predicted"/>
<evidence type="ECO:0000313" key="2">
    <source>
        <dbReference type="EMBL" id="KJA19803.1"/>
    </source>
</evidence>
<keyword evidence="3" id="KW-1185">Reference proteome</keyword>
<protein>
    <submittedName>
        <fullName evidence="2">Uncharacterized protein</fullName>
    </submittedName>
</protein>
<gene>
    <name evidence="2" type="ORF">HYPSUDRAFT_43903</name>
</gene>
<name>A0A0D2M8Z8_HYPSF</name>
<sequence length="134" mass="14869">MAKGNYGATLSWQNSKLIKPRDRFGGPAARAASPRRNRKRKSVDAPLPTAAPKRACSNPSSQPATDSRKLIYQPKNQIALPPVNQGPYFEQKKLSLFVGVSFCSPEENVVRGNKGKKKHSNKSKSQKLQVSFYR</sequence>
<accession>A0A0D2M8Z8</accession>
<evidence type="ECO:0000313" key="3">
    <source>
        <dbReference type="Proteomes" id="UP000054270"/>
    </source>
</evidence>
<reference evidence="3" key="1">
    <citation type="submission" date="2014-04" db="EMBL/GenBank/DDBJ databases">
        <title>Evolutionary Origins and Diversification of the Mycorrhizal Mutualists.</title>
        <authorList>
            <consortium name="DOE Joint Genome Institute"/>
            <consortium name="Mycorrhizal Genomics Consortium"/>
            <person name="Kohler A."/>
            <person name="Kuo A."/>
            <person name="Nagy L.G."/>
            <person name="Floudas D."/>
            <person name="Copeland A."/>
            <person name="Barry K.W."/>
            <person name="Cichocki N."/>
            <person name="Veneault-Fourrey C."/>
            <person name="LaButti K."/>
            <person name="Lindquist E.A."/>
            <person name="Lipzen A."/>
            <person name="Lundell T."/>
            <person name="Morin E."/>
            <person name="Murat C."/>
            <person name="Riley R."/>
            <person name="Ohm R."/>
            <person name="Sun H."/>
            <person name="Tunlid A."/>
            <person name="Henrissat B."/>
            <person name="Grigoriev I.V."/>
            <person name="Hibbett D.S."/>
            <person name="Martin F."/>
        </authorList>
    </citation>
    <scope>NUCLEOTIDE SEQUENCE [LARGE SCALE GENOMIC DNA]</scope>
    <source>
        <strain evidence="3">FD-334 SS-4</strain>
    </source>
</reference>
<evidence type="ECO:0000256" key="1">
    <source>
        <dbReference type="SAM" id="MobiDB-lite"/>
    </source>
</evidence>
<dbReference type="Proteomes" id="UP000054270">
    <property type="component" value="Unassembled WGS sequence"/>
</dbReference>
<dbReference type="EMBL" id="KN817573">
    <property type="protein sequence ID" value="KJA19803.1"/>
    <property type="molecule type" value="Genomic_DNA"/>
</dbReference>
<organism evidence="2 3">
    <name type="scientific">Hypholoma sublateritium (strain FD-334 SS-4)</name>
    <dbReference type="NCBI Taxonomy" id="945553"/>
    <lineage>
        <taxon>Eukaryota</taxon>
        <taxon>Fungi</taxon>
        <taxon>Dikarya</taxon>
        <taxon>Basidiomycota</taxon>
        <taxon>Agaricomycotina</taxon>
        <taxon>Agaricomycetes</taxon>
        <taxon>Agaricomycetidae</taxon>
        <taxon>Agaricales</taxon>
        <taxon>Agaricineae</taxon>
        <taxon>Strophariaceae</taxon>
        <taxon>Hypholoma</taxon>
    </lineage>
</organism>